<dbReference type="KEGG" id="nlo:107217503"/>
<dbReference type="GeneID" id="107217503"/>
<dbReference type="SMART" id="SM00343">
    <property type="entry name" value="ZnF_C2HC"/>
    <property type="match status" value="7"/>
</dbReference>
<evidence type="ECO:0000256" key="1">
    <source>
        <dbReference type="PROSITE-ProRule" id="PRU00047"/>
    </source>
</evidence>
<gene>
    <name evidence="5" type="primary">LOC107217503</name>
</gene>
<dbReference type="InterPro" id="IPR036875">
    <property type="entry name" value="Znf_CCHC_sf"/>
</dbReference>
<evidence type="ECO:0000313" key="5">
    <source>
        <dbReference type="RefSeq" id="XP_015510543.2"/>
    </source>
</evidence>
<keyword evidence="1" id="KW-0479">Metal-binding</keyword>
<name>A0A6J0BA33_NEOLC</name>
<feature type="region of interest" description="Disordered" evidence="2">
    <location>
        <begin position="216"/>
        <end position="254"/>
    </location>
</feature>
<dbReference type="GO" id="GO:0008270">
    <property type="term" value="F:zinc ion binding"/>
    <property type="evidence" value="ECO:0007669"/>
    <property type="project" value="UniProtKB-KW"/>
</dbReference>
<dbReference type="Pfam" id="PF14223">
    <property type="entry name" value="Retrotran_gag_2"/>
    <property type="match status" value="1"/>
</dbReference>
<feature type="domain" description="CCHC-type" evidence="3">
    <location>
        <begin position="367"/>
        <end position="382"/>
    </location>
</feature>
<evidence type="ECO:0000256" key="2">
    <source>
        <dbReference type="SAM" id="MobiDB-lite"/>
    </source>
</evidence>
<keyword evidence="1" id="KW-0862">Zinc</keyword>
<reference evidence="5" key="1">
    <citation type="submission" date="2025-08" db="UniProtKB">
        <authorList>
            <consortium name="RefSeq"/>
        </authorList>
    </citation>
    <scope>IDENTIFICATION</scope>
    <source>
        <tissue evidence="5">Thorax and Abdomen</tissue>
    </source>
</reference>
<dbReference type="OrthoDB" id="413361at2759"/>
<dbReference type="GO" id="GO:0003676">
    <property type="term" value="F:nucleic acid binding"/>
    <property type="evidence" value="ECO:0007669"/>
    <property type="project" value="InterPro"/>
</dbReference>
<keyword evidence="1" id="KW-0863">Zinc-finger</keyword>
<keyword evidence="4" id="KW-1185">Reference proteome</keyword>
<dbReference type="PROSITE" id="PS50158">
    <property type="entry name" value="ZF_CCHC"/>
    <property type="match status" value="2"/>
</dbReference>
<evidence type="ECO:0000313" key="4">
    <source>
        <dbReference type="Proteomes" id="UP000829291"/>
    </source>
</evidence>
<dbReference type="SUPFAM" id="SSF57756">
    <property type="entry name" value="Retrovirus zinc finger-like domains"/>
    <property type="match status" value="1"/>
</dbReference>
<dbReference type="Proteomes" id="UP000829291">
    <property type="component" value="Chromosome 3"/>
</dbReference>
<dbReference type="AlphaFoldDB" id="A0A6J0BA33"/>
<organism evidence="5">
    <name type="scientific">Neodiprion lecontei</name>
    <name type="common">Redheaded pine sawfly</name>
    <dbReference type="NCBI Taxonomy" id="441921"/>
    <lineage>
        <taxon>Eukaryota</taxon>
        <taxon>Metazoa</taxon>
        <taxon>Ecdysozoa</taxon>
        <taxon>Arthropoda</taxon>
        <taxon>Hexapoda</taxon>
        <taxon>Insecta</taxon>
        <taxon>Pterygota</taxon>
        <taxon>Neoptera</taxon>
        <taxon>Endopterygota</taxon>
        <taxon>Hymenoptera</taxon>
        <taxon>Tenthredinoidea</taxon>
        <taxon>Diprionidae</taxon>
        <taxon>Diprioninae</taxon>
        <taxon>Neodiprion</taxon>
    </lineage>
</organism>
<accession>A0A6J0BA33</accession>
<feature type="compositionally biased region" description="Basic and acidic residues" evidence="2">
    <location>
        <begin position="216"/>
        <end position="243"/>
    </location>
</feature>
<feature type="domain" description="CCHC-type" evidence="3">
    <location>
        <begin position="511"/>
        <end position="525"/>
    </location>
</feature>
<dbReference type="InterPro" id="IPR001878">
    <property type="entry name" value="Znf_CCHC"/>
</dbReference>
<dbReference type="InParanoid" id="A0A6J0BA33"/>
<proteinExistence type="predicted"/>
<protein>
    <submittedName>
        <fullName evidence="5">Uncharacterized protein LOC107217503</fullName>
    </submittedName>
</protein>
<evidence type="ECO:0000259" key="3">
    <source>
        <dbReference type="PROSITE" id="PS50158"/>
    </source>
</evidence>
<dbReference type="RefSeq" id="XP_015510543.2">
    <property type="nucleotide sequence ID" value="XM_015655057.2"/>
</dbReference>
<dbReference type="Gene3D" id="4.10.60.10">
    <property type="entry name" value="Zinc finger, CCHC-type"/>
    <property type="match status" value="3"/>
</dbReference>
<sequence>MDDSTAVVFEELTKDNYKTWRLKAEALLRVSDLWNYVEENEESLKDAELWMKENKIAKSKLILHISSSLLPLVENCTTTREIWSKLENVYGNKDEQLAASINHEAEADDEDAIINAIEKCVEDFFNIINNSSDKKLLEDQKSLSATFRDNLLSQLKENNVKKSLDEKIIINAVSDFIDVIDQLPNIKIKEQTNELSCELVDIMLVKFDINPHKNDDSIAKSDAVKTEEPNDNVQKEKKSDGIRSQDIPLDTPDIATNESKKTVLKEVMAKDKLETSIEIYNKFLLSNQQVDDERVPHASDDQHEYKNSMHPLTHLYTPPTTPTPKKTYKCGVCRKEGHNRTTCLLNRPVTSVPKFVRITKTPKRSYRCGACGDEGHNRTSCPLNKFVTFASKSPAGAIQTPKISRKCGICRAEGHNRTTCQMNKSAVSASKSSVQTPITPKIYKCGGCGKEGHNITTCPWSKSVPSTPKPAAMSIPARSYMCGLCGGEGHNRSTCSRNSVTSTPSARASPRCSTCGNEGHNSRTCGRRSTSLTSAFIPSYLYTPPSLSYSSPSPSYSGGGRRSYTCGNCGGSGHNRRTCSG</sequence>